<dbReference type="PANTHER" id="PTHR33361:SF2">
    <property type="entry name" value="DUF885 DOMAIN-CONTAINING PROTEIN"/>
    <property type="match status" value="1"/>
</dbReference>
<evidence type="ECO:0000313" key="1">
    <source>
        <dbReference type="EMBL" id="MEM0575406.1"/>
    </source>
</evidence>
<dbReference type="RefSeq" id="WP_342690505.1">
    <property type="nucleotide sequence ID" value="NZ_JBCGDP010000002.1"/>
</dbReference>
<comment type="caution">
    <text evidence="1">The sequence shown here is derived from an EMBL/GenBank/DDBJ whole genome shotgun (WGS) entry which is preliminary data.</text>
</comment>
<keyword evidence="2" id="KW-1185">Reference proteome</keyword>
<name>A0ABU9NM06_9FLAO</name>
<dbReference type="EMBL" id="JBCGDP010000002">
    <property type="protein sequence ID" value="MEM0575406.1"/>
    <property type="molecule type" value="Genomic_DNA"/>
</dbReference>
<protein>
    <submittedName>
        <fullName evidence="1">DUF885 family protein</fullName>
    </submittedName>
</protein>
<sequence length="560" mass="65665">MKFKTLFFVLFCTVHSYAIDFNEIVSTFSADKSALQRKFSNHLSDVYFIRFTQFYSDWKVKLETIDFDSLSKEQKVDYVLLRNYIEKSTYFHQLAQKEFDSVKFVAEKAKEIYDFNEKRKSGITPKSSQLAGIFDATEKAFRNQINTIKNTNPFSNWQNADLAAKVIKALIKATEESFAFYNEYNPDFMWWMQQPHQKLMKTLEEYELAVRQNYINTSVKDDGSGIIGKPLGREALLKDLKFEFIAYTPEQLIEEANKQFAWCENEMLKASQAMGFGKDWKKALEKVKQSYVAPGEWQEDVNHLANEAVQFIEDRNLITVPPLAKETWRMTMLSAEAQKISPFFLGGEVIQIAYPTAGMEYDDKMMSMRGNNPYFSRATVQHELIPGHHLQIFMMDRYKPYRMLFETPFWIEGWGLYWEFNLWDKQFPRTPEEKIGMLFWRMHRCARIIFSLNYHLEKMTPQQCIDFLVDKVGHERANASAEVRRSFMGGYGPLYQIAYMTGGLQFYSLRKQLVDSGKMSEKEFHDTILQNNAMPVEIVKAILTGEELKKEASPKWKFLD</sequence>
<organism evidence="1 2">
    <name type="scientific">Flavobacterium polysaccharolyticum</name>
    <dbReference type="NCBI Taxonomy" id="3133148"/>
    <lineage>
        <taxon>Bacteria</taxon>
        <taxon>Pseudomonadati</taxon>
        <taxon>Bacteroidota</taxon>
        <taxon>Flavobacteriia</taxon>
        <taxon>Flavobacteriales</taxon>
        <taxon>Flavobacteriaceae</taxon>
        <taxon>Flavobacterium</taxon>
    </lineage>
</organism>
<proteinExistence type="predicted"/>
<gene>
    <name evidence="1" type="ORF">WFZ86_02760</name>
</gene>
<dbReference type="PANTHER" id="PTHR33361">
    <property type="entry name" value="GLR0591 PROTEIN"/>
    <property type="match status" value="1"/>
</dbReference>
<accession>A0ABU9NM06</accession>
<evidence type="ECO:0000313" key="2">
    <source>
        <dbReference type="Proteomes" id="UP001468798"/>
    </source>
</evidence>
<dbReference type="Pfam" id="PF05960">
    <property type="entry name" value="DUF885"/>
    <property type="match status" value="1"/>
</dbReference>
<reference evidence="1 2" key="1">
    <citation type="submission" date="2024-03" db="EMBL/GenBank/DDBJ databases">
        <title>Two novel species of the genus Flavobacterium exhibiting potentially degradation of complex polysaccharides.</title>
        <authorList>
            <person name="Lian X."/>
        </authorList>
    </citation>
    <scope>NUCLEOTIDE SEQUENCE [LARGE SCALE GENOMIC DNA]</scope>
    <source>
        <strain evidence="1 2">N6</strain>
    </source>
</reference>
<dbReference type="Proteomes" id="UP001468798">
    <property type="component" value="Unassembled WGS sequence"/>
</dbReference>
<dbReference type="InterPro" id="IPR010281">
    <property type="entry name" value="DUF885"/>
</dbReference>